<evidence type="ECO:0000256" key="3">
    <source>
        <dbReference type="ARBA" id="ARBA00022692"/>
    </source>
</evidence>
<gene>
    <name evidence="9" type="ORF">PGT21_002698</name>
    <name evidence="10" type="ORF">PGTUg99_016628</name>
</gene>
<feature type="transmembrane region" description="Helical" evidence="7">
    <location>
        <begin position="459"/>
        <end position="477"/>
    </location>
</feature>
<comment type="caution">
    <text evidence="9">The sequence shown here is derived from an EMBL/GenBank/DDBJ whole genome shotgun (WGS) entry which is preliminary data.</text>
</comment>
<dbReference type="EMBL" id="VDEP01000209">
    <property type="protein sequence ID" value="KAA1123369.1"/>
    <property type="molecule type" value="Genomic_DNA"/>
</dbReference>
<keyword evidence="5 7" id="KW-0472">Membrane</keyword>
<protein>
    <recommendedName>
        <fullName evidence="8">Major facilitator superfamily (MFS) profile domain-containing protein</fullName>
    </recommendedName>
</protein>
<feature type="transmembrane region" description="Helical" evidence="7">
    <location>
        <begin position="544"/>
        <end position="566"/>
    </location>
</feature>
<feature type="transmembrane region" description="Helical" evidence="7">
    <location>
        <begin position="572"/>
        <end position="591"/>
    </location>
</feature>
<feature type="region of interest" description="Disordered" evidence="6">
    <location>
        <begin position="56"/>
        <end position="78"/>
    </location>
</feature>
<feature type="region of interest" description="Disordered" evidence="6">
    <location>
        <begin position="357"/>
        <end position="385"/>
    </location>
</feature>
<keyword evidence="11" id="KW-1185">Reference proteome</keyword>
<evidence type="ECO:0000256" key="6">
    <source>
        <dbReference type="SAM" id="MobiDB-lite"/>
    </source>
</evidence>
<accession>A0A5B0N578</accession>
<evidence type="ECO:0000313" key="9">
    <source>
        <dbReference type="EMBL" id="KAA1083654.1"/>
    </source>
</evidence>
<dbReference type="InterPro" id="IPR020846">
    <property type="entry name" value="MFS_dom"/>
</dbReference>
<keyword evidence="3 7" id="KW-0812">Transmembrane</keyword>
<evidence type="ECO:0000313" key="12">
    <source>
        <dbReference type="Proteomes" id="UP000325313"/>
    </source>
</evidence>
<dbReference type="AlphaFoldDB" id="A0A5B0N578"/>
<evidence type="ECO:0000256" key="5">
    <source>
        <dbReference type="ARBA" id="ARBA00023136"/>
    </source>
</evidence>
<dbReference type="PROSITE" id="PS50850">
    <property type="entry name" value="MFS"/>
    <property type="match status" value="1"/>
</dbReference>
<dbReference type="Pfam" id="PF07690">
    <property type="entry name" value="MFS_1"/>
    <property type="match status" value="1"/>
</dbReference>
<organism evidence="9 11">
    <name type="scientific">Puccinia graminis f. sp. tritici</name>
    <dbReference type="NCBI Taxonomy" id="56615"/>
    <lineage>
        <taxon>Eukaryota</taxon>
        <taxon>Fungi</taxon>
        <taxon>Dikarya</taxon>
        <taxon>Basidiomycota</taxon>
        <taxon>Pucciniomycotina</taxon>
        <taxon>Pucciniomycetes</taxon>
        <taxon>Pucciniales</taxon>
        <taxon>Pucciniaceae</taxon>
        <taxon>Puccinia</taxon>
    </lineage>
</organism>
<dbReference type="CDD" id="cd17316">
    <property type="entry name" value="MFS_SV2_like"/>
    <property type="match status" value="1"/>
</dbReference>
<dbReference type="OrthoDB" id="4139357at2759"/>
<dbReference type="SUPFAM" id="SSF103473">
    <property type="entry name" value="MFS general substrate transporter"/>
    <property type="match status" value="1"/>
</dbReference>
<dbReference type="Gene3D" id="1.20.1250.20">
    <property type="entry name" value="MFS general substrate transporter like domains"/>
    <property type="match status" value="1"/>
</dbReference>
<feature type="transmembrane region" description="Helical" evidence="7">
    <location>
        <begin position="286"/>
        <end position="305"/>
    </location>
</feature>
<evidence type="ECO:0000259" key="8">
    <source>
        <dbReference type="PROSITE" id="PS50850"/>
    </source>
</evidence>
<feature type="compositionally biased region" description="Basic and acidic residues" evidence="6">
    <location>
        <begin position="56"/>
        <end position="65"/>
    </location>
</feature>
<reference evidence="11 12" key="1">
    <citation type="submission" date="2019-05" db="EMBL/GenBank/DDBJ databases">
        <title>Emergence of the Ug99 lineage of the wheat stem rust pathogen through somatic hybridization.</title>
        <authorList>
            <person name="Li F."/>
            <person name="Upadhyaya N.M."/>
            <person name="Sperschneider J."/>
            <person name="Matny O."/>
            <person name="Nguyen-Phuc H."/>
            <person name="Mago R."/>
            <person name="Raley C."/>
            <person name="Miller M.E."/>
            <person name="Silverstein K.A.T."/>
            <person name="Henningsen E."/>
            <person name="Hirsch C.D."/>
            <person name="Visser B."/>
            <person name="Pretorius Z.A."/>
            <person name="Steffenson B.J."/>
            <person name="Schwessinger B."/>
            <person name="Dodds P.N."/>
            <person name="Figueroa M."/>
        </authorList>
    </citation>
    <scope>NUCLEOTIDE SEQUENCE [LARGE SCALE GENOMIC DNA]</scope>
    <source>
        <strain evidence="9">21-0</strain>
        <strain evidence="10 12">Ug99</strain>
    </source>
</reference>
<evidence type="ECO:0000256" key="2">
    <source>
        <dbReference type="ARBA" id="ARBA00022448"/>
    </source>
</evidence>
<dbReference type="GO" id="GO:0022857">
    <property type="term" value="F:transmembrane transporter activity"/>
    <property type="evidence" value="ECO:0007669"/>
    <property type="project" value="InterPro"/>
</dbReference>
<evidence type="ECO:0000256" key="4">
    <source>
        <dbReference type="ARBA" id="ARBA00022989"/>
    </source>
</evidence>
<dbReference type="EMBL" id="VSWC01000118">
    <property type="protein sequence ID" value="KAA1083654.1"/>
    <property type="molecule type" value="Genomic_DNA"/>
</dbReference>
<proteinExistence type="predicted"/>
<feature type="transmembrane region" description="Helical" evidence="7">
    <location>
        <begin position="418"/>
        <end position="439"/>
    </location>
</feature>
<feature type="transmembrane region" description="Helical" evidence="7">
    <location>
        <begin position="512"/>
        <end position="532"/>
    </location>
</feature>
<keyword evidence="4 7" id="KW-1133">Transmembrane helix</keyword>
<feature type="domain" description="Major facilitator superfamily (MFS) profile" evidence="8">
    <location>
        <begin position="113"/>
        <end position="598"/>
    </location>
</feature>
<dbReference type="InterPro" id="IPR036259">
    <property type="entry name" value="MFS_trans_sf"/>
</dbReference>
<dbReference type="GO" id="GO:0016020">
    <property type="term" value="C:membrane"/>
    <property type="evidence" value="ECO:0007669"/>
    <property type="project" value="UniProtKB-SubCell"/>
</dbReference>
<sequence length="613" mass="67703">MATQPCGYVWSMYLCSTARLSVCTHCLLRSYSFPYNPPNHYTTNILKNYHQLATNEEKKQTDHRTKGTLPKTQRSEPRRRPIKYCQVLEMGSAMTPLDLTLEKVGMGPYQWKLLVLCGFGWLCDNMWLQSVAVILPRVQVHFRITDRWIGLLSTSIFFGMMIGAWIWGSYSDTYGRRGPFNGTLLMTAIFGLCCGFAPSFGWLCFSLIGLGIGVGGSMPTDGTLFLENIPKTRHYLLTGLSVFFSFGAVISSFLGLLILPGSSCKEPPPGQTLLCNSEVDNLGWRYLLITLGVLTFIMFACRVALFSIEESPKYLISNGRAADAVVVLEVISAQNGTGLTITEADVEDNSPGEASAFHHQYSPLGDSPQPNDTNPRPRPKTSLLDGSVGWKASITRGIHNLTYRVGLLMTPELKVTTLLVWAIWTVVSFAYTSFNVFLPAYLEKRHPEKSDIEETLKEYLFYTIAGCPASLLASWMIETRLGRKNTMVISALGTSLGILAFLKIQSDIGIKISSMLIAVMATIMYAVIYGYTPEVFPSSIRGTGYGIASALSRLSGMVGPLIVGFLMKIWNLQAALWMTVIVFILAALLMCKLPIETRDSNPALSSVDDLEAD</sequence>
<evidence type="ECO:0000256" key="7">
    <source>
        <dbReference type="SAM" id="Phobius"/>
    </source>
</evidence>
<evidence type="ECO:0000313" key="11">
    <source>
        <dbReference type="Proteomes" id="UP000324748"/>
    </source>
</evidence>
<evidence type="ECO:0000256" key="1">
    <source>
        <dbReference type="ARBA" id="ARBA00004141"/>
    </source>
</evidence>
<feature type="transmembrane region" description="Helical" evidence="7">
    <location>
        <begin position="235"/>
        <end position="259"/>
    </location>
</feature>
<comment type="subcellular location">
    <subcellularLocation>
        <location evidence="1">Membrane</location>
        <topology evidence="1">Multi-pass membrane protein</topology>
    </subcellularLocation>
</comment>
<evidence type="ECO:0000313" key="10">
    <source>
        <dbReference type="EMBL" id="KAA1123369.1"/>
    </source>
</evidence>
<feature type="transmembrane region" description="Helical" evidence="7">
    <location>
        <begin position="148"/>
        <end position="168"/>
    </location>
</feature>
<dbReference type="Proteomes" id="UP000324748">
    <property type="component" value="Unassembled WGS sequence"/>
</dbReference>
<feature type="transmembrane region" description="Helical" evidence="7">
    <location>
        <begin position="188"/>
        <end position="214"/>
    </location>
</feature>
<dbReference type="InterPro" id="IPR011701">
    <property type="entry name" value="MFS"/>
</dbReference>
<name>A0A5B0N578_PUCGR</name>
<dbReference type="PANTHER" id="PTHR23511">
    <property type="entry name" value="SYNAPTIC VESICLE GLYCOPROTEIN 2"/>
    <property type="match status" value="1"/>
</dbReference>
<keyword evidence="2" id="KW-0813">Transport</keyword>
<dbReference type="PANTHER" id="PTHR23511:SF5">
    <property type="entry name" value="MAJOR FACILITATOR-TYPE TRANSPORTER HXNZ-RELATED"/>
    <property type="match status" value="1"/>
</dbReference>
<dbReference type="Proteomes" id="UP000325313">
    <property type="component" value="Unassembled WGS sequence"/>
</dbReference>